<dbReference type="PANTHER" id="PTHR12935:SF0">
    <property type="entry name" value="GAMMA-GLUTAMYLCYCLOTRANSFERASE"/>
    <property type="match status" value="1"/>
</dbReference>
<organism evidence="2 3">
    <name type="scientific">Mariniradius sediminis</name>
    <dbReference type="NCBI Taxonomy" id="2909237"/>
    <lineage>
        <taxon>Bacteria</taxon>
        <taxon>Pseudomonadati</taxon>
        <taxon>Bacteroidota</taxon>
        <taxon>Cytophagia</taxon>
        <taxon>Cytophagales</taxon>
        <taxon>Cyclobacteriaceae</taxon>
        <taxon>Mariniradius</taxon>
    </lineage>
</organism>
<dbReference type="SUPFAM" id="SSF110857">
    <property type="entry name" value="Gamma-glutamyl cyclotransferase-like"/>
    <property type="match status" value="1"/>
</dbReference>
<dbReference type="PANTHER" id="PTHR12935">
    <property type="entry name" value="GAMMA-GLUTAMYLCYCLOTRANSFERASE"/>
    <property type="match status" value="1"/>
</dbReference>
<protein>
    <submittedName>
        <fullName evidence="2">Gamma-glutamylcyclotransferase</fullName>
    </submittedName>
</protein>
<dbReference type="Proteomes" id="UP001201449">
    <property type="component" value="Unassembled WGS sequence"/>
</dbReference>
<dbReference type="RefSeq" id="WP_234862954.1">
    <property type="nucleotide sequence ID" value="NZ_JAKEVZ010000021.1"/>
</dbReference>
<accession>A0ABS9C0W3</accession>
<keyword evidence="3" id="KW-1185">Reference proteome</keyword>
<dbReference type="InterPro" id="IPR017939">
    <property type="entry name" value="G-Glutamylcylcotransferase"/>
</dbReference>
<evidence type="ECO:0000256" key="1">
    <source>
        <dbReference type="ARBA" id="ARBA00023239"/>
    </source>
</evidence>
<dbReference type="InterPro" id="IPR036568">
    <property type="entry name" value="GGCT-like_sf"/>
</dbReference>
<proteinExistence type="predicted"/>
<name>A0ABS9C0W3_9BACT</name>
<sequence>MEGFYYFGYASNLDRGTLEGRLQTSPRFVGVGILPHHGFRFNVLNPDRSARANIMESPNETVYGLVYWIDANDRQYFLKSEPGYDFVEKEILTKNGKIQAFTFQSGLVQSGIFPAEDYWKLIVKGGKENGIPESYLAQIINRAGKIQSS</sequence>
<gene>
    <name evidence="2" type="ORF">L0U89_18915</name>
</gene>
<keyword evidence="1" id="KW-0456">Lyase</keyword>
<dbReference type="Gene3D" id="3.10.490.10">
    <property type="entry name" value="Gamma-glutamyl cyclotransferase-like"/>
    <property type="match status" value="1"/>
</dbReference>
<dbReference type="EMBL" id="JAKEVZ010000021">
    <property type="protein sequence ID" value="MCF1753139.1"/>
    <property type="molecule type" value="Genomic_DNA"/>
</dbReference>
<evidence type="ECO:0000313" key="3">
    <source>
        <dbReference type="Proteomes" id="UP001201449"/>
    </source>
</evidence>
<reference evidence="2 3" key="1">
    <citation type="submission" date="2022-01" db="EMBL/GenBank/DDBJ databases">
        <title>Mariniradius saccharolyticus sp. nov., isolated from sediment of a river.</title>
        <authorList>
            <person name="Liu H."/>
        </authorList>
    </citation>
    <scope>NUCLEOTIDE SEQUENCE [LARGE SCALE GENOMIC DNA]</scope>
    <source>
        <strain evidence="2 3">RY-2</strain>
    </source>
</reference>
<comment type="caution">
    <text evidence="2">The sequence shown here is derived from an EMBL/GenBank/DDBJ whole genome shotgun (WGS) entry which is preliminary data.</text>
</comment>
<evidence type="ECO:0000313" key="2">
    <source>
        <dbReference type="EMBL" id="MCF1753139.1"/>
    </source>
</evidence>